<dbReference type="Proteomes" id="UP000272247">
    <property type="component" value="Segment"/>
</dbReference>
<sequence length="77" mass="8607">MSEMSTPTHRALVRALDAVKASKGWSDRRLCRELGIGLTALDRWRSGRSGIGERNLWQVRAFLVKHVAERACSGART</sequence>
<evidence type="ECO:0000313" key="1">
    <source>
        <dbReference type="EMBL" id="APQ41911.1"/>
    </source>
</evidence>
<accession>A0A3G1GLE4</accession>
<dbReference type="EMBL" id="KY210139">
    <property type="protein sequence ID" value="APQ41911.1"/>
    <property type="molecule type" value="Genomic_DNA"/>
</dbReference>
<organism evidence="1 2">
    <name type="scientific">Xanthomonas phage KPhi1</name>
    <dbReference type="NCBI Taxonomy" id="1927017"/>
    <lineage>
        <taxon>Viruses</taxon>
        <taxon>Duplodnaviria</taxon>
        <taxon>Heunggongvirae</taxon>
        <taxon>Uroviricota</taxon>
        <taxon>Caudoviricetes</taxon>
        <taxon>Kantovirinae</taxon>
        <taxon>Beograduvirus</taxon>
        <taxon>Beograduvirus KPhi1</taxon>
    </lineage>
</organism>
<keyword evidence="2" id="KW-1185">Reference proteome</keyword>
<gene>
    <name evidence="1" type="ORF">K1pha_32</name>
</gene>
<proteinExistence type="predicted"/>
<reference evidence="1 2" key="1">
    <citation type="submission" date="2016-11" db="EMBL/GenBank/DDBJ databases">
        <authorList>
            <person name="Gasic K."/>
        </authorList>
    </citation>
    <scope>NUCLEOTIDE SEQUENCE [LARGE SCALE GENOMIC DNA]</scope>
</reference>
<protein>
    <submittedName>
        <fullName evidence="1">Uncharacterized protein</fullName>
    </submittedName>
</protein>
<name>A0A3G1GLE4_9CAUD</name>
<evidence type="ECO:0000313" key="2">
    <source>
        <dbReference type="Proteomes" id="UP000272247"/>
    </source>
</evidence>